<feature type="compositionally biased region" description="Polar residues" evidence="1">
    <location>
        <begin position="54"/>
        <end position="66"/>
    </location>
</feature>
<accession>A0ABQ8UIY6</accession>
<name>A0ABQ8UIY6_9EUKA</name>
<gene>
    <name evidence="2" type="ORF">PAPYR_5521</name>
</gene>
<organism evidence="2 3">
    <name type="scientific">Paratrimastix pyriformis</name>
    <dbReference type="NCBI Taxonomy" id="342808"/>
    <lineage>
        <taxon>Eukaryota</taxon>
        <taxon>Metamonada</taxon>
        <taxon>Preaxostyla</taxon>
        <taxon>Paratrimastigidae</taxon>
        <taxon>Paratrimastix</taxon>
    </lineage>
</organism>
<dbReference type="EMBL" id="JAPMOS010000026">
    <property type="protein sequence ID" value="KAJ4458753.1"/>
    <property type="molecule type" value="Genomic_DNA"/>
</dbReference>
<keyword evidence="3" id="KW-1185">Reference proteome</keyword>
<sequence>MIVGHRFGLFSDGTGVGPSSFPLYFWLVELLVPWSPTSPPVQLGATDRRAVKSNPGSSSATATNLK</sequence>
<dbReference type="Proteomes" id="UP001141327">
    <property type="component" value="Unassembled WGS sequence"/>
</dbReference>
<evidence type="ECO:0000313" key="2">
    <source>
        <dbReference type="EMBL" id="KAJ4458753.1"/>
    </source>
</evidence>
<evidence type="ECO:0000256" key="1">
    <source>
        <dbReference type="SAM" id="MobiDB-lite"/>
    </source>
</evidence>
<proteinExistence type="predicted"/>
<reference evidence="2" key="1">
    <citation type="journal article" date="2022" name="bioRxiv">
        <title>Genomics of Preaxostyla Flagellates Illuminates Evolutionary Transitions and the Path Towards Mitochondrial Loss.</title>
        <authorList>
            <person name="Novak L.V.F."/>
            <person name="Treitli S.C."/>
            <person name="Pyrih J."/>
            <person name="Halakuc P."/>
            <person name="Pipaliya S.V."/>
            <person name="Vacek V."/>
            <person name="Brzon O."/>
            <person name="Soukal P."/>
            <person name="Eme L."/>
            <person name="Dacks J.B."/>
            <person name="Karnkowska A."/>
            <person name="Elias M."/>
            <person name="Hampl V."/>
        </authorList>
    </citation>
    <scope>NUCLEOTIDE SEQUENCE</scope>
    <source>
        <strain evidence="2">RCP-MX</strain>
    </source>
</reference>
<protein>
    <submittedName>
        <fullName evidence="2">Uncharacterized protein</fullName>
    </submittedName>
</protein>
<comment type="caution">
    <text evidence="2">The sequence shown here is derived from an EMBL/GenBank/DDBJ whole genome shotgun (WGS) entry which is preliminary data.</text>
</comment>
<evidence type="ECO:0000313" key="3">
    <source>
        <dbReference type="Proteomes" id="UP001141327"/>
    </source>
</evidence>
<feature type="region of interest" description="Disordered" evidence="1">
    <location>
        <begin position="43"/>
        <end position="66"/>
    </location>
</feature>